<dbReference type="InterPro" id="IPR036034">
    <property type="entry name" value="PDZ_sf"/>
</dbReference>
<evidence type="ECO:0000259" key="2">
    <source>
        <dbReference type="PROSITE" id="PS50106"/>
    </source>
</evidence>
<proteinExistence type="predicted"/>
<dbReference type="InterPro" id="IPR001478">
    <property type="entry name" value="PDZ"/>
</dbReference>
<organism evidence="3 4">
    <name type="scientific">Engystomops pustulosus</name>
    <name type="common">Tungara frog</name>
    <name type="synonym">Physalaemus pustulosus</name>
    <dbReference type="NCBI Taxonomy" id="76066"/>
    <lineage>
        <taxon>Eukaryota</taxon>
        <taxon>Metazoa</taxon>
        <taxon>Chordata</taxon>
        <taxon>Craniata</taxon>
        <taxon>Vertebrata</taxon>
        <taxon>Euteleostomi</taxon>
        <taxon>Amphibia</taxon>
        <taxon>Batrachia</taxon>
        <taxon>Anura</taxon>
        <taxon>Neobatrachia</taxon>
        <taxon>Hyloidea</taxon>
        <taxon>Leptodactylidae</taxon>
        <taxon>Leiuperinae</taxon>
        <taxon>Engystomops</taxon>
    </lineage>
</organism>
<dbReference type="CDD" id="cd06698">
    <property type="entry name" value="PDZ1_hSTXBP4-PDZ2_GgSTXBP4-like"/>
    <property type="match status" value="1"/>
</dbReference>
<dbReference type="AlphaFoldDB" id="A0AAV7ABP8"/>
<evidence type="ECO:0000313" key="3">
    <source>
        <dbReference type="EMBL" id="KAG8558712.1"/>
    </source>
</evidence>
<dbReference type="Gene3D" id="2.30.42.10">
    <property type="match status" value="1"/>
</dbReference>
<dbReference type="PROSITE" id="PS50106">
    <property type="entry name" value="PDZ"/>
    <property type="match status" value="1"/>
</dbReference>
<comment type="caution">
    <text evidence="3">The sequence shown here is derived from an EMBL/GenBank/DDBJ whole genome shotgun (WGS) entry which is preliminary data.</text>
</comment>
<evidence type="ECO:0000256" key="1">
    <source>
        <dbReference type="SAM" id="MobiDB-lite"/>
    </source>
</evidence>
<dbReference type="InterPro" id="IPR051342">
    <property type="entry name" value="PDZ_scaffold"/>
</dbReference>
<gene>
    <name evidence="3" type="ORF">GDO81_017121</name>
</gene>
<feature type="region of interest" description="Disordered" evidence="1">
    <location>
        <begin position="178"/>
        <end position="217"/>
    </location>
</feature>
<accession>A0AAV7ABP8</accession>
<name>A0AAV7ABP8_ENGPU</name>
<feature type="compositionally biased region" description="Polar residues" evidence="1">
    <location>
        <begin position="205"/>
        <end position="215"/>
    </location>
</feature>
<feature type="domain" description="PDZ" evidence="2">
    <location>
        <begin position="61"/>
        <end position="123"/>
    </location>
</feature>
<dbReference type="SMART" id="SM00228">
    <property type="entry name" value="PDZ"/>
    <property type="match status" value="1"/>
</dbReference>
<dbReference type="Pfam" id="PF00595">
    <property type="entry name" value="PDZ"/>
    <property type="match status" value="1"/>
</dbReference>
<protein>
    <recommendedName>
        <fullName evidence="2">PDZ domain-containing protein</fullName>
    </recommendedName>
</protein>
<dbReference type="PANTHER" id="PTHR19964:SF35">
    <property type="entry name" value="PDZ DOMAIN-CONTAINING PROTEIN"/>
    <property type="match status" value="1"/>
</dbReference>
<reference evidence="3" key="1">
    <citation type="thesis" date="2020" institute="ProQuest LLC" country="789 East Eisenhower Parkway, Ann Arbor, MI, USA">
        <title>Comparative Genomics and Chromosome Evolution.</title>
        <authorList>
            <person name="Mudd A.B."/>
        </authorList>
    </citation>
    <scope>NUCLEOTIDE SEQUENCE</scope>
    <source>
        <strain evidence="3">237g6f4</strain>
        <tissue evidence="3">Blood</tissue>
    </source>
</reference>
<dbReference type="Proteomes" id="UP000824782">
    <property type="component" value="Unassembled WGS sequence"/>
</dbReference>
<dbReference type="SUPFAM" id="SSF50156">
    <property type="entry name" value="PDZ domain-like"/>
    <property type="match status" value="1"/>
</dbReference>
<feature type="region of interest" description="Disordered" evidence="1">
    <location>
        <begin position="1"/>
        <end position="38"/>
    </location>
</feature>
<evidence type="ECO:0000313" key="4">
    <source>
        <dbReference type="Proteomes" id="UP000824782"/>
    </source>
</evidence>
<keyword evidence="4" id="KW-1185">Reference proteome</keyword>
<dbReference type="EMBL" id="WNYA01000008">
    <property type="protein sequence ID" value="KAG8558712.1"/>
    <property type="molecule type" value="Genomic_DNA"/>
</dbReference>
<dbReference type="EMBL" id="WNYA01000008">
    <property type="protein sequence ID" value="KAG8558713.1"/>
    <property type="molecule type" value="Genomic_DNA"/>
</dbReference>
<dbReference type="PANTHER" id="PTHR19964">
    <property type="entry name" value="MULTIPLE PDZ DOMAIN PROTEIN"/>
    <property type="match status" value="1"/>
</dbReference>
<sequence length="346" mass="37380">MHSSRYLESTSSESSSRSQSPLLLSPASSHSQFGGSSGVSSYSTASDLGVQNISIHKSTGLGLVIGGGSNRQEGPMVYVQEVLPDGDGFRDGRLRSGDQLLSINKDSMIGVTNEEAKRILARARFRQDSCTDVSFIPNTGRIPSVSGSSSSSSLQHRMMGNGLAPCRLKVHVRSPECRHENNVPSSSPDICPPELTISAPVSPPNHRTSAGNKQKVSLDPHVRIKEEKLDLVLQFLGMDVSDEKRRELRQGLITDCQGTVAYGGGYMCPSGVSTALIVQHIWHRPSNEAHSTSEGVSSHCCALCSIAPPICTKLCPTRIELQLLLNSWNINPYITVLLLLTTYRNV</sequence>